<dbReference type="InterPro" id="IPR048734">
    <property type="entry name" value="HL_N-beta"/>
</dbReference>
<accession>A0A060N4Y2</accession>
<dbReference type="RefSeq" id="WP_030031975.1">
    <property type="nucleotide sequence ID" value="NZ_BA000058.1"/>
</dbReference>
<dbReference type="Gene3D" id="2.60.40.1080">
    <property type="match status" value="1"/>
</dbReference>
<feature type="domain" description="Hyaluronate lyase N-terminal beta-sheet" evidence="1">
    <location>
        <begin position="260"/>
        <end position="304"/>
    </location>
</feature>
<name>A0A060N4Y2_CLOBO</name>
<dbReference type="HOGENOM" id="CLU_680957_0_0_9"/>
<dbReference type="AlphaFoldDB" id="A0A060N4Y2"/>
<evidence type="ECO:0000313" key="2">
    <source>
        <dbReference type="EMBL" id="BAO04897.1"/>
    </source>
</evidence>
<gene>
    <name evidence="2" type="ORF">CBO05P1_178</name>
</gene>
<dbReference type="EMBL" id="BA000058">
    <property type="protein sequence ID" value="BAO04897.1"/>
    <property type="molecule type" value="Genomic_DNA"/>
</dbReference>
<dbReference type="Proteomes" id="UP000054164">
    <property type="component" value="Unassembled WGS sequence"/>
</dbReference>
<organism evidence="2">
    <name type="scientific">Clostridium botulinum B str. Osaka05</name>
    <dbReference type="NCBI Taxonomy" id="1407017"/>
    <lineage>
        <taxon>Bacteria</taxon>
        <taxon>Bacillati</taxon>
        <taxon>Bacillota</taxon>
        <taxon>Clostridia</taxon>
        <taxon>Eubacteriales</taxon>
        <taxon>Clostridiaceae</taxon>
        <taxon>Clostridium</taxon>
    </lineage>
</organism>
<proteinExistence type="predicted"/>
<evidence type="ECO:0000259" key="1">
    <source>
        <dbReference type="Pfam" id="PF21461"/>
    </source>
</evidence>
<reference evidence="2" key="1">
    <citation type="submission" date="2013-10" db="EMBL/GenBank/DDBJ databases">
        <title>Draft genome sequence of Clostridium botulinum type B strain Osaka05.</title>
        <authorList>
            <person name="Sakaguchi Y."/>
            <person name="Hosomi K."/>
            <person name="Uchiyama J."/>
            <person name="Ogura Y."/>
            <person name="Sakaguchi M."/>
            <person name="Kohda T."/>
            <person name="Mukamoto M."/>
            <person name="Misawa N."/>
            <person name="Matsuzaki S."/>
            <person name="Hayashi T."/>
            <person name="Kozaki S."/>
        </authorList>
    </citation>
    <scope>NUCLEOTIDE SEQUENCE</scope>
    <source>
        <strain evidence="2">Osaka05</strain>
    </source>
</reference>
<dbReference type="InterPro" id="IPR014756">
    <property type="entry name" value="Ig_E-set"/>
</dbReference>
<dbReference type="SUPFAM" id="SSF81296">
    <property type="entry name" value="E set domains"/>
    <property type="match status" value="1"/>
</dbReference>
<protein>
    <recommendedName>
        <fullName evidence="1">Hyaluronate lyase N-terminal beta-sheet domain-containing protein</fullName>
    </recommendedName>
</protein>
<dbReference type="Pfam" id="PF21461">
    <property type="entry name" value="HL_N-beta"/>
    <property type="match status" value="1"/>
</dbReference>
<sequence length="407" mass="47102">MRDYSNFNPNPINKLIWSSQKIFNNQLKFEGQEIKIENNLIKAIVRNHGNPTNEFKEERFLITGKEIDIQRGDTIEYLGEIYLVITDIDRDNQIYNTCKLKKCNNVLTFQYEKDTYKIPCILSNATLYSDGLEEKQMTLSNDQRNVLVPYNRFTNKIQLQQRFVFNHNSVFSVSLIDDFTFKQMNVDNGLLQLNMVREQKQTNLDDFENNLADNSHLKKEESIILQIDNKTIQLEVNKTYQLNPKLFQGDKEITSQKELNKITYGIDNTTIVKVENGLITSLQKGDTNIQICYGKQIINIPIQVTDISVHSGTCNIIGNDFMKIGKLSKWIVELYDSQGNKVDGKVEWDIVGENIDELIKIREKTSNSIVLLAYNKQENIGKKFIIKCKTLDGLSFDQQEIILKSLI</sequence>